<dbReference type="Proteomes" id="UP001306508">
    <property type="component" value="Unassembled WGS sequence"/>
</dbReference>
<sequence>MNTITLDDIGHNSFLPVEIFIKIISNIKVDSKQFILDYLNITNAVNKHFIETESLLKYLIENFNNHVDIIDLTNSSDSSLLIAQLRKYFDIRCFTSQKKDKYILLVNDDILIKYINRTQFIEFFEKLFFRFNTQEYSKLLIDIVYSPSMTELITENQNIEGNRDGSAVKNEYMVKKKILDESGKQIVPDLINFISLFPKNFVLDNLIIDFNNEKILLPKDLFGIYSPKFFVLSDNMNNDITRNNINNNNNNHRFNFDESLHLLRDYDTRNNNNATSINDVVKWLEPKCNQITFSSVTHLLIDYMAMDTFISNIFEVYGEKSHHSVNTTAESSVSYLFGNFLTKVHFNVPDLQDLKFYNKNCPNAICNFIDLSTSILKKIASNKMTLKYYFELHALKNWNVNNLVNFGGHRFKFDANTSSGLTTETTKQISANIKLLSTMINDETKDGVTYLRVELFPPSVKKSKILNWLPLGSSETLDSTSTTGRTTSPTRMSRPGEPKPILCLKSPCLETLELRVLKIDKGKNNHIQGLFLPSLQRLILQNFQFTIDAPSPVISGGTGIGNKFHEANDNGEDEVMINDMELYATGFSNWNDLSSCSIINLIDNMQQSDQMKSYAVHLVFNIKNLKRIMPKIKLKESFDTFVDEKQQFIVV</sequence>
<feature type="region of interest" description="Disordered" evidence="1">
    <location>
        <begin position="475"/>
        <end position="497"/>
    </location>
</feature>
<organism evidence="2 3">
    <name type="scientific">Arxiozyma heterogenica</name>
    <dbReference type="NCBI Taxonomy" id="278026"/>
    <lineage>
        <taxon>Eukaryota</taxon>
        <taxon>Fungi</taxon>
        <taxon>Dikarya</taxon>
        <taxon>Ascomycota</taxon>
        <taxon>Saccharomycotina</taxon>
        <taxon>Saccharomycetes</taxon>
        <taxon>Saccharomycetales</taxon>
        <taxon>Saccharomycetaceae</taxon>
        <taxon>Arxiozyma</taxon>
    </lineage>
</organism>
<dbReference type="EMBL" id="JAWIZZ010000037">
    <property type="protein sequence ID" value="KAK5781239.1"/>
    <property type="molecule type" value="Genomic_DNA"/>
</dbReference>
<proteinExistence type="predicted"/>
<comment type="caution">
    <text evidence="2">The sequence shown here is derived from an EMBL/GenBank/DDBJ whole genome shotgun (WGS) entry which is preliminary data.</text>
</comment>
<gene>
    <name evidence="2" type="ORF">RI543_001281</name>
</gene>
<evidence type="ECO:0000313" key="3">
    <source>
        <dbReference type="Proteomes" id="UP001306508"/>
    </source>
</evidence>
<feature type="compositionally biased region" description="Low complexity" evidence="1">
    <location>
        <begin position="479"/>
        <end position="495"/>
    </location>
</feature>
<accession>A0AAN7WM29</accession>
<keyword evidence="3" id="KW-1185">Reference proteome</keyword>
<protein>
    <submittedName>
        <fullName evidence="2">Uncharacterized protein</fullName>
    </submittedName>
</protein>
<dbReference type="AlphaFoldDB" id="A0AAN7WM29"/>
<name>A0AAN7WM29_9SACH</name>
<reference evidence="3" key="1">
    <citation type="submission" date="2023-07" db="EMBL/GenBank/DDBJ databases">
        <title>A draft genome of Kazachstania heterogenica Y-27499.</title>
        <authorList>
            <person name="Donic C."/>
            <person name="Kralova J.S."/>
            <person name="Fidel L."/>
            <person name="Ben-Dor S."/>
            <person name="Jung S."/>
        </authorList>
    </citation>
    <scope>NUCLEOTIDE SEQUENCE [LARGE SCALE GENOMIC DNA]</scope>
    <source>
        <strain evidence="3">Y27499</strain>
    </source>
</reference>
<evidence type="ECO:0000313" key="2">
    <source>
        <dbReference type="EMBL" id="KAK5781239.1"/>
    </source>
</evidence>
<evidence type="ECO:0000256" key="1">
    <source>
        <dbReference type="SAM" id="MobiDB-lite"/>
    </source>
</evidence>